<dbReference type="PROSITE" id="PS50932">
    <property type="entry name" value="HTH_LACI_2"/>
    <property type="match status" value="1"/>
</dbReference>
<accession>A0A6M7U5K8</accession>
<dbReference type="InterPro" id="IPR000843">
    <property type="entry name" value="HTH_LacI"/>
</dbReference>
<keyword evidence="1" id="KW-0805">Transcription regulation</keyword>
<dbReference type="CDD" id="cd01392">
    <property type="entry name" value="HTH_LacI"/>
    <property type="match status" value="1"/>
</dbReference>
<dbReference type="PANTHER" id="PTHR30146">
    <property type="entry name" value="LACI-RELATED TRANSCRIPTIONAL REPRESSOR"/>
    <property type="match status" value="1"/>
</dbReference>
<dbReference type="RefSeq" id="WP_056562823.1">
    <property type="nucleotide sequence ID" value="NZ_CP033334.1"/>
</dbReference>
<dbReference type="CDD" id="cd06307">
    <property type="entry name" value="PBP1_sugar_binding"/>
    <property type="match status" value="1"/>
</dbReference>
<dbReference type="PANTHER" id="PTHR30146:SF152">
    <property type="entry name" value="TRANSCRIPTIONAL REGULATORY PROTEIN"/>
    <property type="match status" value="1"/>
</dbReference>
<sequence length="339" mass="36983">MAHPFLVKDIALQAGVSIATVDRVLHGRSGVRRHTIRRIEQAIRELETQRSQLGLSGRKFILDLVMEAPMRFTEAVRAALEAEMPGLHPAVFRARHHLAEVRAAANTVALLDAIARRGSNGIFLKAPDIPEIAAAVDRVVRSGIPVVTLVTDLPNSRRLAYVGIDNRAAGETAAYLIGAWLGERRADVLVTLSSNRFRGEEEREIGFRRALRENFPDLGIVDISEGHGIDRATGELVRTALAHHPDVAAVYSIGGGNASIVQAFAEMKRPCLVFIGHDLDADNIDLLRGRHISAVLHHDLRQDMRSACIHIMRAQGALPRSVAPGASNIQIITPFNMPA</sequence>
<dbReference type="SUPFAM" id="SSF53822">
    <property type="entry name" value="Periplasmic binding protein-like I"/>
    <property type="match status" value="1"/>
</dbReference>
<dbReference type="InterPro" id="IPR010982">
    <property type="entry name" value="Lambda_DNA-bd_dom_sf"/>
</dbReference>
<evidence type="ECO:0000256" key="1">
    <source>
        <dbReference type="ARBA" id="ARBA00023015"/>
    </source>
</evidence>
<evidence type="ECO:0000313" key="5">
    <source>
        <dbReference type="Proteomes" id="UP000093737"/>
    </source>
</evidence>
<gene>
    <name evidence="4" type="ORF">A8145_05050</name>
</gene>
<dbReference type="PROSITE" id="PS00356">
    <property type="entry name" value="HTH_LACI_1"/>
    <property type="match status" value="1"/>
</dbReference>
<reference evidence="4 5" key="1">
    <citation type="submission" date="2016-05" db="EMBL/GenBank/DDBJ databases">
        <authorList>
            <person name="Ramsay J.P."/>
        </authorList>
    </citation>
    <scope>NUCLEOTIDE SEQUENCE [LARGE SCALE GENOMIC DNA]</scope>
    <source>
        <strain evidence="4 5">NZP2042</strain>
    </source>
</reference>
<keyword evidence="2" id="KW-0238">DNA-binding</keyword>
<dbReference type="InterPro" id="IPR025997">
    <property type="entry name" value="SBP_2_dom"/>
</dbReference>
<dbReference type="Pfam" id="PF13407">
    <property type="entry name" value="Peripla_BP_4"/>
    <property type="match status" value="1"/>
</dbReference>
<dbReference type="GO" id="GO:0000976">
    <property type="term" value="F:transcription cis-regulatory region binding"/>
    <property type="evidence" value="ECO:0007669"/>
    <property type="project" value="TreeGrafter"/>
</dbReference>
<dbReference type="GO" id="GO:0003700">
    <property type="term" value="F:DNA-binding transcription factor activity"/>
    <property type="evidence" value="ECO:0007669"/>
    <property type="project" value="TreeGrafter"/>
</dbReference>
<dbReference type="InterPro" id="IPR028082">
    <property type="entry name" value="Peripla_BP_I"/>
</dbReference>
<evidence type="ECO:0000256" key="3">
    <source>
        <dbReference type="ARBA" id="ARBA00023163"/>
    </source>
</evidence>
<dbReference type="EMBL" id="LYTK01000001">
    <property type="protein sequence ID" value="OBQ72194.1"/>
    <property type="molecule type" value="Genomic_DNA"/>
</dbReference>
<dbReference type="Gene3D" id="3.40.50.2300">
    <property type="match status" value="2"/>
</dbReference>
<dbReference type="AlphaFoldDB" id="A0A6M7U5K8"/>
<protein>
    <submittedName>
        <fullName evidence="4">LacI family transcriptional regulator</fullName>
    </submittedName>
</protein>
<organism evidence="4 5">
    <name type="scientific">Rhizobium loti</name>
    <name type="common">Mesorhizobium loti</name>
    <dbReference type="NCBI Taxonomy" id="381"/>
    <lineage>
        <taxon>Bacteria</taxon>
        <taxon>Pseudomonadati</taxon>
        <taxon>Pseudomonadota</taxon>
        <taxon>Alphaproteobacteria</taxon>
        <taxon>Hyphomicrobiales</taxon>
        <taxon>Phyllobacteriaceae</taxon>
        <taxon>Mesorhizobium</taxon>
    </lineage>
</organism>
<evidence type="ECO:0000313" key="4">
    <source>
        <dbReference type="EMBL" id="OBQ72194.1"/>
    </source>
</evidence>
<comment type="caution">
    <text evidence="4">The sequence shown here is derived from an EMBL/GenBank/DDBJ whole genome shotgun (WGS) entry which is preliminary data.</text>
</comment>
<dbReference type="SMART" id="SM00354">
    <property type="entry name" value="HTH_LACI"/>
    <property type="match status" value="1"/>
</dbReference>
<evidence type="ECO:0000256" key="2">
    <source>
        <dbReference type="ARBA" id="ARBA00023125"/>
    </source>
</evidence>
<keyword evidence="3" id="KW-0804">Transcription</keyword>
<proteinExistence type="predicted"/>
<dbReference type="Proteomes" id="UP000093737">
    <property type="component" value="Unassembled WGS sequence"/>
</dbReference>
<name>A0A6M7U5K8_RHILI</name>
<dbReference type="Pfam" id="PF00356">
    <property type="entry name" value="LacI"/>
    <property type="match status" value="1"/>
</dbReference>
<dbReference type="Gene3D" id="1.10.260.40">
    <property type="entry name" value="lambda repressor-like DNA-binding domains"/>
    <property type="match status" value="1"/>
</dbReference>
<dbReference type="SUPFAM" id="SSF47413">
    <property type="entry name" value="lambda repressor-like DNA-binding domains"/>
    <property type="match status" value="1"/>
</dbReference>